<comment type="caution">
    <text evidence="2">The sequence shown here is derived from an EMBL/GenBank/DDBJ whole genome shotgun (WGS) entry which is preliminary data.</text>
</comment>
<dbReference type="EMBL" id="FXUL01000001">
    <property type="protein sequence ID" value="SMP41389.1"/>
    <property type="molecule type" value="Genomic_DNA"/>
</dbReference>
<dbReference type="Pfam" id="PF13561">
    <property type="entry name" value="adh_short_C2"/>
    <property type="match status" value="1"/>
</dbReference>
<dbReference type="Proteomes" id="UP001158049">
    <property type="component" value="Unassembled WGS sequence"/>
</dbReference>
<comment type="similarity">
    <text evidence="1">Belongs to the short-chain dehydrogenases/reductases (SDR) family.</text>
</comment>
<dbReference type="InterPro" id="IPR002347">
    <property type="entry name" value="SDR_fam"/>
</dbReference>
<gene>
    <name evidence="2" type="ORF">SAMN06295970_10188</name>
</gene>
<evidence type="ECO:0000256" key="1">
    <source>
        <dbReference type="ARBA" id="ARBA00006484"/>
    </source>
</evidence>
<keyword evidence="3" id="KW-1185">Reference proteome</keyword>
<protein>
    <submittedName>
        <fullName evidence="2">2-keto-3-deoxy-L-fuconate dehydrogenase</fullName>
    </submittedName>
</protein>
<sequence>MAMPDLAGKRVLITQADAFMGPVLCSVFAELGADVVADIRSLLAPEAAAAAVREAGHIDVLLLNLAVPAPTTSAVDATDAEWAHVFGHMVDPMARLVRAALPDMVARRAGKILLMGSASALRGMKRASSYSAARGAQLAYIQAVGVEVAQHNVQVNAIAQNFVDNPTYFPPEVQALPAFQERLRREVPLGRLVAPREDALFAAFLCSDATGCFVGQVFPVCGGWAPR</sequence>
<dbReference type="InterPro" id="IPR036291">
    <property type="entry name" value="NAD(P)-bd_dom_sf"/>
</dbReference>
<accession>A0ABY1PS23</accession>
<dbReference type="RefSeq" id="WP_283440252.1">
    <property type="nucleotide sequence ID" value="NZ_FXUL01000001.1"/>
</dbReference>
<dbReference type="PANTHER" id="PTHR42760">
    <property type="entry name" value="SHORT-CHAIN DEHYDROGENASES/REDUCTASES FAMILY MEMBER"/>
    <property type="match status" value="1"/>
</dbReference>
<dbReference type="PRINTS" id="PR00081">
    <property type="entry name" value="GDHRDH"/>
</dbReference>
<dbReference type="Gene3D" id="3.40.50.720">
    <property type="entry name" value="NAD(P)-binding Rossmann-like Domain"/>
    <property type="match status" value="1"/>
</dbReference>
<evidence type="ECO:0000313" key="3">
    <source>
        <dbReference type="Proteomes" id="UP001158049"/>
    </source>
</evidence>
<organism evidence="2 3">
    <name type="scientific">Noviherbaspirillum suwonense</name>
    <dbReference type="NCBI Taxonomy" id="1224511"/>
    <lineage>
        <taxon>Bacteria</taxon>
        <taxon>Pseudomonadati</taxon>
        <taxon>Pseudomonadota</taxon>
        <taxon>Betaproteobacteria</taxon>
        <taxon>Burkholderiales</taxon>
        <taxon>Oxalobacteraceae</taxon>
        <taxon>Noviherbaspirillum</taxon>
    </lineage>
</organism>
<dbReference type="SUPFAM" id="SSF51735">
    <property type="entry name" value="NAD(P)-binding Rossmann-fold domains"/>
    <property type="match status" value="1"/>
</dbReference>
<name>A0ABY1PS23_9BURK</name>
<evidence type="ECO:0000313" key="2">
    <source>
        <dbReference type="EMBL" id="SMP41389.1"/>
    </source>
</evidence>
<proteinExistence type="inferred from homology"/>
<reference evidence="2 3" key="1">
    <citation type="submission" date="2017-05" db="EMBL/GenBank/DDBJ databases">
        <authorList>
            <person name="Varghese N."/>
            <person name="Submissions S."/>
        </authorList>
    </citation>
    <scope>NUCLEOTIDE SEQUENCE [LARGE SCALE GENOMIC DNA]</scope>
    <source>
        <strain evidence="2 3">DSM 26001</strain>
    </source>
</reference>